<dbReference type="Proteomes" id="UP000034739">
    <property type="component" value="Unassembled WGS sequence"/>
</dbReference>
<dbReference type="PANTHER" id="PTHR30474">
    <property type="entry name" value="CELL CYCLE PROTEIN"/>
    <property type="match status" value="1"/>
</dbReference>
<dbReference type="GO" id="GO:0051301">
    <property type="term" value="P:cell division"/>
    <property type="evidence" value="ECO:0007669"/>
    <property type="project" value="InterPro"/>
</dbReference>
<evidence type="ECO:0000313" key="7">
    <source>
        <dbReference type="EMBL" id="KKU88172.1"/>
    </source>
</evidence>
<evidence type="ECO:0000256" key="4">
    <source>
        <dbReference type="ARBA" id="ARBA00022989"/>
    </source>
</evidence>
<dbReference type="InterPro" id="IPR001182">
    <property type="entry name" value="FtsW/RodA"/>
</dbReference>
<keyword evidence="4 6" id="KW-1133">Transmembrane helix</keyword>
<comment type="subcellular location">
    <subcellularLocation>
        <location evidence="1">Membrane</location>
        <topology evidence="1">Multi-pass membrane protein</topology>
    </subcellularLocation>
</comment>
<protein>
    <submittedName>
        <fullName evidence="7">Rod shape-determining protein RodA</fullName>
    </submittedName>
</protein>
<feature type="transmembrane region" description="Helical" evidence="6">
    <location>
        <begin position="42"/>
        <end position="61"/>
    </location>
</feature>
<dbReference type="GO" id="GO:0032153">
    <property type="term" value="C:cell division site"/>
    <property type="evidence" value="ECO:0007669"/>
    <property type="project" value="TreeGrafter"/>
</dbReference>
<evidence type="ECO:0000256" key="1">
    <source>
        <dbReference type="ARBA" id="ARBA00004141"/>
    </source>
</evidence>
<evidence type="ECO:0000256" key="3">
    <source>
        <dbReference type="ARBA" id="ARBA00022960"/>
    </source>
</evidence>
<evidence type="ECO:0000256" key="5">
    <source>
        <dbReference type="ARBA" id="ARBA00023136"/>
    </source>
</evidence>
<name>A0A0G1U251_9BACT</name>
<dbReference type="Pfam" id="PF01098">
    <property type="entry name" value="FTSW_RODA_SPOVE"/>
    <property type="match status" value="1"/>
</dbReference>
<organism evidence="7 8">
    <name type="scientific">Candidatus Gottesmanbacteria bacterium GW2011_GWA2_47_9</name>
    <dbReference type="NCBI Taxonomy" id="1618445"/>
    <lineage>
        <taxon>Bacteria</taxon>
        <taxon>Candidatus Gottesmaniibacteriota</taxon>
    </lineage>
</organism>
<feature type="transmembrane region" description="Helical" evidence="6">
    <location>
        <begin position="336"/>
        <end position="355"/>
    </location>
</feature>
<comment type="caution">
    <text evidence="7">The sequence shown here is derived from an EMBL/GenBank/DDBJ whole genome shotgun (WGS) entry which is preliminary data.</text>
</comment>
<proteinExistence type="predicted"/>
<sequence>MGRNADHFHFTQSRNLDWLTGILLLALSTFGLFLLATTDQSLFLQQFIYVCLGVVVLIIFSRVERAVLWWAAPIAYGLAIVLLLMPFAFPAIRGAHRWIFIGPQQFQPSELVKPLLLLAYAGFISRYSPRNVRWLPLHIGLFLVPFLLVFRQPDLGTAIVYAVFWAVMLISGGLSMGLVAGALVGGSLFVPLLWKALAGYQKSRILTFLNPALDPKGAGYNALQAMIAVGSGQFFGRGLGRGTQSHLRFLPEYHTDFIFASLVEELGFIGGVVLLVGYLALLWRITAPLVGGAVEDLFHFSYAAGLFAMLLAQLFINAGMNMGLLPITGITLPLVSYGGSSILSVGLSFGLLWALQREKHESASIAIR</sequence>
<dbReference type="PROSITE" id="PS00428">
    <property type="entry name" value="FTSW_RODA_SPOVE"/>
    <property type="match status" value="1"/>
</dbReference>
<dbReference type="GO" id="GO:0015648">
    <property type="term" value="F:lipid-linked peptidoglycan transporter activity"/>
    <property type="evidence" value="ECO:0007669"/>
    <property type="project" value="TreeGrafter"/>
</dbReference>
<feature type="transmembrane region" description="Helical" evidence="6">
    <location>
        <begin position="297"/>
        <end position="316"/>
    </location>
</feature>
<dbReference type="EMBL" id="LCOY01000012">
    <property type="protein sequence ID" value="KKU88172.1"/>
    <property type="molecule type" value="Genomic_DNA"/>
</dbReference>
<feature type="transmembrane region" description="Helical" evidence="6">
    <location>
        <begin position="67"/>
        <end position="90"/>
    </location>
</feature>
<dbReference type="GO" id="GO:0008360">
    <property type="term" value="P:regulation of cell shape"/>
    <property type="evidence" value="ECO:0007669"/>
    <property type="project" value="UniProtKB-KW"/>
</dbReference>
<evidence type="ECO:0000256" key="2">
    <source>
        <dbReference type="ARBA" id="ARBA00022692"/>
    </source>
</evidence>
<keyword evidence="3" id="KW-0133">Cell shape</keyword>
<evidence type="ECO:0000256" key="6">
    <source>
        <dbReference type="SAM" id="Phobius"/>
    </source>
</evidence>
<evidence type="ECO:0000313" key="8">
    <source>
        <dbReference type="Proteomes" id="UP000034739"/>
    </source>
</evidence>
<accession>A0A0G1U251</accession>
<feature type="transmembrane region" description="Helical" evidence="6">
    <location>
        <begin position="266"/>
        <end position="285"/>
    </location>
</feature>
<dbReference type="PANTHER" id="PTHR30474:SF1">
    <property type="entry name" value="PEPTIDOGLYCAN GLYCOSYLTRANSFERASE MRDB"/>
    <property type="match status" value="1"/>
</dbReference>
<keyword evidence="5 6" id="KW-0472">Membrane</keyword>
<feature type="transmembrane region" description="Helical" evidence="6">
    <location>
        <begin position="162"/>
        <end position="194"/>
    </location>
</feature>
<dbReference type="GO" id="GO:0005886">
    <property type="term" value="C:plasma membrane"/>
    <property type="evidence" value="ECO:0007669"/>
    <property type="project" value="TreeGrafter"/>
</dbReference>
<keyword evidence="2 6" id="KW-0812">Transmembrane</keyword>
<dbReference type="AlphaFoldDB" id="A0A0G1U251"/>
<feature type="transmembrane region" description="Helical" evidence="6">
    <location>
        <begin position="18"/>
        <end position="35"/>
    </location>
</feature>
<gene>
    <name evidence="7" type="ORF">UY16_C0012G0013</name>
</gene>
<reference evidence="7 8" key="1">
    <citation type="journal article" date="2015" name="Nature">
        <title>rRNA introns, odd ribosomes, and small enigmatic genomes across a large radiation of phyla.</title>
        <authorList>
            <person name="Brown C.T."/>
            <person name="Hug L.A."/>
            <person name="Thomas B.C."/>
            <person name="Sharon I."/>
            <person name="Castelle C.J."/>
            <person name="Singh A."/>
            <person name="Wilkins M.J."/>
            <person name="Williams K.H."/>
            <person name="Banfield J.F."/>
        </authorList>
    </citation>
    <scope>NUCLEOTIDE SEQUENCE [LARGE SCALE GENOMIC DNA]</scope>
</reference>
<dbReference type="PATRIC" id="fig|1618445.3.peg.395"/>
<feature type="transmembrane region" description="Helical" evidence="6">
    <location>
        <begin position="134"/>
        <end position="150"/>
    </location>
</feature>
<dbReference type="InterPro" id="IPR018365">
    <property type="entry name" value="Cell_cycle_FtsW-rel_CS"/>
</dbReference>